<dbReference type="Pfam" id="PF01490">
    <property type="entry name" value="Aa_trans"/>
    <property type="match status" value="1"/>
</dbReference>
<feature type="transmembrane region" description="Helical" evidence="5">
    <location>
        <begin position="21"/>
        <end position="42"/>
    </location>
</feature>
<dbReference type="STRING" id="188477.A0A433UB94"/>
<evidence type="ECO:0000259" key="6">
    <source>
        <dbReference type="Pfam" id="PF01490"/>
    </source>
</evidence>
<keyword evidence="8" id="KW-1185">Reference proteome</keyword>
<protein>
    <recommendedName>
        <fullName evidence="6">Amino acid transporter transmembrane domain-containing protein</fullName>
    </recommendedName>
</protein>
<dbReference type="InterPro" id="IPR013057">
    <property type="entry name" value="AA_transpt_TM"/>
</dbReference>
<organism evidence="7 8">
    <name type="scientific">Elysia chlorotica</name>
    <name type="common">Eastern emerald elysia</name>
    <name type="synonym">Sea slug</name>
    <dbReference type="NCBI Taxonomy" id="188477"/>
    <lineage>
        <taxon>Eukaryota</taxon>
        <taxon>Metazoa</taxon>
        <taxon>Spiralia</taxon>
        <taxon>Lophotrochozoa</taxon>
        <taxon>Mollusca</taxon>
        <taxon>Gastropoda</taxon>
        <taxon>Heterobranchia</taxon>
        <taxon>Euthyneura</taxon>
        <taxon>Panpulmonata</taxon>
        <taxon>Sacoglossa</taxon>
        <taxon>Placobranchoidea</taxon>
        <taxon>Plakobranchidae</taxon>
        <taxon>Elysia</taxon>
    </lineage>
</organism>
<dbReference type="OrthoDB" id="655540at2759"/>
<evidence type="ECO:0000256" key="1">
    <source>
        <dbReference type="ARBA" id="ARBA00004370"/>
    </source>
</evidence>
<accession>A0A433UB94</accession>
<dbReference type="AlphaFoldDB" id="A0A433UB94"/>
<feature type="non-terminal residue" evidence="7">
    <location>
        <position position="104"/>
    </location>
</feature>
<comment type="caution">
    <text evidence="7">The sequence shown here is derived from an EMBL/GenBank/DDBJ whole genome shotgun (WGS) entry which is preliminary data.</text>
</comment>
<evidence type="ECO:0000256" key="2">
    <source>
        <dbReference type="ARBA" id="ARBA00022692"/>
    </source>
</evidence>
<comment type="subcellular location">
    <subcellularLocation>
        <location evidence="1">Membrane</location>
    </subcellularLocation>
</comment>
<keyword evidence="4 5" id="KW-0472">Membrane</keyword>
<dbReference type="GO" id="GO:0016020">
    <property type="term" value="C:membrane"/>
    <property type="evidence" value="ECO:0007669"/>
    <property type="project" value="UniProtKB-SubCell"/>
</dbReference>
<reference evidence="7 8" key="1">
    <citation type="submission" date="2019-01" db="EMBL/GenBank/DDBJ databases">
        <title>A draft genome assembly of the solar-powered sea slug Elysia chlorotica.</title>
        <authorList>
            <person name="Cai H."/>
            <person name="Li Q."/>
            <person name="Fang X."/>
            <person name="Li J."/>
            <person name="Curtis N.E."/>
            <person name="Altenburger A."/>
            <person name="Shibata T."/>
            <person name="Feng M."/>
            <person name="Maeda T."/>
            <person name="Schwartz J.A."/>
            <person name="Shigenobu S."/>
            <person name="Lundholm N."/>
            <person name="Nishiyama T."/>
            <person name="Yang H."/>
            <person name="Hasebe M."/>
            <person name="Li S."/>
            <person name="Pierce S.K."/>
            <person name="Wang J."/>
        </authorList>
    </citation>
    <scope>NUCLEOTIDE SEQUENCE [LARGE SCALE GENOMIC DNA]</scope>
    <source>
        <strain evidence="7">EC2010</strain>
        <tissue evidence="7">Whole organism of an adult</tissue>
    </source>
</reference>
<evidence type="ECO:0000313" key="7">
    <source>
        <dbReference type="EMBL" id="RUS91105.1"/>
    </source>
</evidence>
<feature type="transmembrane region" description="Helical" evidence="5">
    <location>
        <begin position="54"/>
        <end position="78"/>
    </location>
</feature>
<evidence type="ECO:0000256" key="3">
    <source>
        <dbReference type="ARBA" id="ARBA00022989"/>
    </source>
</evidence>
<keyword evidence="2 5" id="KW-0812">Transmembrane</keyword>
<gene>
    <name evidence="7" type="ORF">EGW08_001130</name>
</gene>
<evidence type="ECO:0000256" key="5">
    <source>
        <dbReference type="SAM" id="Phobius"/>
    </source>
</evidence>
<proteinExistence type="predicted"/>
<dbReference type="EMBL" id="RQTK01000018">
    <property type="protein sequence ID" value="RUS91105.1"/>
    <property type="molecule type" value="Genomic_DNA"/>
</dbReference>
<keyword evidence="3 5" id="KW-1133">Transmembrane helix</keyword>
<dbReference type="Proteomes" id="UP000271974">
    <property type="component" value="Unassembled WGS sequence"/>
</dbReference>
<evidence type="ECO:0000256" key="4">
    <source>
        <dbReference type="ARBA" id="ARBA00023136"/>
    </source>
</evidence>
<sequence>MSPELELCDDLSGSPRRAHGLTVLTAVVFAVGEMAGSGVLALPRALVSTGWFGVVLNIVCAFVSAYTGVLLGQCWLLVQARYAGYQTKTRYPYPAIGFVTYGKV</sequence>
<feature type="domain" description="Amino acid transporter transmembrane" evidence="6">
    <location>
        <begin position="20"/>
        <end position="103"/>
    </location>
</feature>
<evidence type="ECO:0000313" key="8">
    <source>
        <dbReference type="Proteomes" id="UP000271974"/>
    </source>
</evidence>
<name>A0A433UB94_ELYCH</name>